<dbReference type="InterPro" id="IPR009057">
    <property type="entry name" value="Homeodomain-like_sf"/>
</dbReference>
<dbReference type="Gene3D" id="1.10.357.10">
    <property type="entry name" value="Tetracycline Repressor, domain 2"/>
    <property type="match status" value="1"/>
</dbReference>
<dbReference type="GO" id="GO:0003677">
    <property type="term" value="F:DNA binding"/>
    <property type="evidence" value="ECO:0007669"/>
    <property type="project" value="UniProtKB-UniRule"/>
</dbReference>
<dbReference type="RefSeq" id="WP_003934654.1">
    <property type="nucleotide sequence ID" value="NZ_AZYO01000003.1"/>
</dbReference>
<reference evidence="5" key="2">
    <citation type="submission" date="2015-01" db="EMBL/GenBank/DDBJ databases">
        <title>Draft genome sequence of potential hydrocarbon metabolising strain of Rhodococcus rhodochrous.</title>
        <authorList>
            <person name="Aggarwal R.K."/>
            <person name="Dawar C."/>
        </authorList>
    </citation>
    <scope>NUCLEOTIDE SEQUENCE [LARGE SCALE GENOMIC DNA]</scope>
    <source>
        <strain evidence="5">KG-21</strain>
    </source>
</reference>
<dbReference type="PANTHER" id="PTHR43479:SF7">
    <property type="entry name" value="TETR-FAMILY TRANSCRIPTIONAL REGULATOR"/>
    <property type="match status" value="1"/>
</dbReference>
<feature type="domain" description="HTH tetR-type" evidence="3">
    <location>
        <begin position="9"/>
        <end position="69"/>
    </location>
</feature>
<dbReference type="InterPro" id="IPR001647">
    <property type="entry name" value="HTH_TetR"/>
</dbReference>
<dbReference type="PANTHER" id="PTHR43479">
    <property type="entry name" value="ACREF/ENVCD OPERON REPRESSOR-RELATED"/>
    <property type="match status" value="1"/>
</dbReference>
<dbReference type="PROSITE" id="PS50977">
    <property type="entry name" value="HTH_TETR_2"/>
    <property type="match status" value="1"/>
</dbReference>
<accession>A0A0M8PLZ4</accession>
<sequence>MAAEDRRVRRTKRLLRDALVALVLDRGYGAVTVEDITERADLSRATFYGHYTDKDDLFGQIVADLIAELNERLRPLVTDSSAGFTGKPVLEMFRHAAEERDVYRVILRGEGDGRALREFMDDRSEVVARIFRKRADSHGVSPRIDVDVLARAWVGEQISVLRWWIESDPPVLPLEDVTHMLLDLSLRGRYWANGFDGPPPGA</sequence>
<dbReference type="Pfam" id="PF00440">
    <property type="entry name" value="TetR_N"/>
    <property type="match status" value="1"/>
</dbReference>
<dbReference type="EMBL" id="AZYO01000003">
    <property type="protein sequence ID" value="KOS57655.1"/>
    <property type="molecule type" value="Genomic_DNA"/>
</dbReference>
<dbReference type="AlphaFoldDB" id="A0A0M8PLZ4"/>
<proteinExistence type="predicted"/>
<name>A0A0M8PLZ4_RHORH</name>
<dbReference type="Proteomes" id="UP000037712">
    <property type="component" value="Unassembled WGS sequence"/>
</dbReference>
<organism evidence="4 5">
    <name type="scientific">Rhodococcus rhodochrous KG-21</name>
    <dbReference type="NCBI Taxonomy" id="1441923"/>
    <lineage>
        <taxon>Bacteria</taxon>
        <taxon>Bacillati</taxon>
        <taxon>Actinomycetota</taxon>
        <taxon>Actinomycetes</taxon>
        <taxon>Mycobacteriales</taxon>
        <taxon>Nocardiaceae</taxon>
        <taxon>Rhodococcus</taxon>
    </lineage>
</organism>
<dbReference type="InterPro" id="IPR050624">
    <property type="entry name" value="HTH-type_Tx_Regulator"/>
</dbReference>
<dbReference type="SUPFAM" id="SSF46689">
    <property type="entry name" value="Homeodomain-like"/>
    <property type="match status" value="1"/>
</dbReference>
<comment type="caution">
    <text evidence="4">The sequence shown here is derived from an EMBL/GenBank/DDBJ whole genome shotgun (WGS) entry which is preliminary data.</text>
</comment>
<evidence type="ECO:0000313" key="4">
    <source>
        <dbReference type="EMBL" id="KOS57655.1"/>
    </source>
</evidence>
<protein>
    <submittedName>
        <fullName evidence="4">TetR family transcriptional regulator</fullName>
    </submittedName>
</protein>
<keyword evidence="1 2" id="KW-0238">DNA-binding</keyword>
<reference evidence="4 5" key="1">
    <citation type="journal article" date="2015" name="Genome Announc.">
        <title>Draft Genome Sequence of Rhodococcus rhodochrous Strain KG-21, a Soil Isolate from Oil Fields of Krishna-Godavari Basin, India.</title>
        <authorList>
            <person name="Dawar C."/>
            <person name="Aggarwal R.K."/>
        </authorList>
    </citation>
    <scope>NUCLEOTIDE SEQUENCE [LARGE SCALE GENOMIC DNA]</scope>
    <source>
        <strain evidence="4 5">KG-21</strain>
    </source>
</reference>
<gene>
    <name evidence="4" type="ORF">Z051_02500</name>
</gene>
<dbReference type="PATRIC" id="fig|1441923.3.peg.540"/>
<evidence type="ECO:0000256" key="2">
    <source>
        <dbReference type="PROSITE-ProRule" id="PRU00335"/>
    </source>
</evidence>
<evidence type="ECO:0000313" key="5">
    <source>
        <dbReference type="Proteomes" id="UP000037712"/>
    </source>
</evidence>
<feature type="DNA-binding region" description="H-T-H motif" evidence="2">
    <location>
        <begin position="32"/>
        <end position="51"/>
    </location>
</feature>
<evidence type="ECO:0000256" key="1">
    <source>
        <dbReference type="ARBA" id="ARBA00023125"/>
    </source>
</evidence>
<evidence type="ECO:0000259" key="3">
    <source>
        <dbReference type="PROSITE" id="PS50977"/>
    </source>
</evidence>